<name>A0AAV9M7U5_9SOLN</name>
<dbReference type="AlphaFoldDB" id="A0AAV9M7U5"/>
<proteinExistence type="predicted"/>
<sequence length="120" mass="13324">MPRTNVIDPPVADLLRIENGTPTEDNPEISGTKDDTSNDEHIARLEQQITDLQGQVERVRNFGKLPVSNTPREEPKTNAPMPPHFPSLESHVPNHFPPQNTQPISTPVMNSHPINPPSTN</sequence>
<accession>A0AAV9M7U5</accession>
<feature type="compositionally biased region" description="Polar residues" evidence="1">
    <location>
        <begin position="97"/>
        <end position="113"/>
    </location>
</feature>
<feature type="region of interest" description="Disordered" evidence="1">
    <location>
        <begin position="1"/>
        <end position="39"/>
    </location>
</feature>
<evidence type="ECO:0000256" key="1">
    <source>
        <dbReference type="SAM" id="MobiDB-lite"/>
    </source>
</evidence>
<comment type="caution">
    <text evidence="2">The sequence shown here is derived from an EMBL/GenBank/DDBJ whole genome shotgun (WGS) entry which is preliminary data.</text>
</comment>
<organism evidence="2 3">
    <name type="scientific">Solanum pinnatisectum</name>
    <name type="common">tansyleaf nightshade</name>
    <dbReference type="NCBI Taxonomy" id="50273"/>
    <lineage>
        <taxon>Eukaryota</taxon>
        <taxon>Viridiplantae</taxon>
        <taxon>Streptophyta</taxon>
        <taxon>Embryophyta</taxon>
        <taxon>Tracheophyta</taxon>
        <taxon>Spermatophyta</taxon>
        <taxon>Magnoliopsida</taxon>
        <taxon>eudicotyledons</taxon>
        <taxon>Gunneridae</taxon>
        <taxon>Pentapetalae</taxon>
        <taxon>asterids</taxon>
        <taxon>lamiids</taxon>
        <taxon>Solanales</taxon>
        <taxon>Solanaceae</taxon>
        <taxon>Solanoideae</taxon>
        <taxon>Solaneae</taxon>
        <taxon>Solanum</taxon>
    </lineage>
</organism>
<dbReference type="EMBL" id="JAWPEI010000002">
    <property type="protein sequence ID" value="KAK4734016.1"/>
    <property type="molecule type" value="Genomic_DNA"/>
</dbReference>
<dbReference type="Proteomes" id="UP001311915">
    <property type="component" value="Unassembled WGS sequence"/>
</dbReference>
<reference evidence="2 3" key="1">
    <citation type="submission" date="2023-10" db="EMBL/GenBank/DDBJ databases">
        <title>Genome-Wide Identification Analysis in wild type Solanum Pinnatisectum Reveals Some Genes Defensing Phytophthora Infestans.</title>
        <authorList>
            <person name="Sun C."/>
        </authorList>
    </citation>
    <scope>NUCLEOTIDE SEQUENCE [LARGE SCALE GENOMIC DNA]</scope>
    <source>
        <strain evidence="2">LQN</strain>
        <tissue evidence="2">Leaf</tissue>
    </source>
</reference>
<evidence type="ECO:0000313" key="2">
    <source>
        <dbReference type="EMBL" id="KAK4734016.1"/>
    </source>
</evidence>
<gene>
    <name evidence="2" type="ORF">R3W88_008277</name>
</gene>
<protein>
    <submittedName>
        <fullName evidence="2">Uncharacterized protein</fullName>
    </submittedName>
</protein>
<feature type="region of interest" description="Disordered" evidence="1">
    <location>
        <begin position="62"/>
        <end position="120"/>
    </location>
</feature>
<keyword evidence="3" id="KW-1185">Reference proteome</keyword>
<evidence type="ECO:0000313" key="3">
    <source>
        <dbReference type="Proteomes" id="UP001311915"/>
    </source>
</evidence>